<dbReference type="GO" id="GO:0006612">
    <property type="term" value="P:protein targeting to membrane"/>
    <property type="evidence" value="ECO:0007669"/>
    <property type="project" value="TreeGrafter"/>
</dbReference>
<dbReference type="InterPro" id="IPR001594">
    <property type="entry name" value="Palmitoyltrfase_DHHC"/>
</dbReference>
<comment type="catalytic activity">
    <reaction evidence="9 10">
        <text>L-cysteinyl-[protein] + hexadecanoyl-CoA = S-hexadecanoyl-L-cysteinyl-[protein] + CoA</text>
        <dbReference type="Rhea" id="RHEA:36683"/>
        <dbReference type="Rhea" id="RHEA-COMP:10131"/>
        <dbReference type="Rhea" id="RHEA-COMP:11032"/>
        <dbReference type="ChEBI" id="CHEBI:29950"/>
        <dbReference type="ChEBI" id="CHEBI:57287"/>
        <dbReference type="ChEBI" id="CHEBI:57379"/>
        <dbReference type="ChEBI" id="CHEBI:74151"/>
        <dbReference type="EC" id="2.3.1.225"/>
    </reaction>
</comment>
<dbReference type="GO" id="GO:0019706">
    <property type="term" value="F:protein-cysteine S-palmitoyltransferase activity"/>
    <property type="evidence" value="ECO:0007669"/>
    <property type="project" value="UniProtKB-EC"/>
</dbReference>
<keyword evidence="6" id="KW-0564">Palmitate</keyword>
<sequence>MGWKGFWSEALRITVFVIYPGLELYAYFVFVGLLCLEDTEFDSWTIFVLFVAYHMIVTYKATFYMKLFINEGVSTLELFPDVPQEGYNLKLRGMNKFVEEEVMRQSIAKVKLCSKCKTYKPPRAHHCGTCKRCYLKYDHHCALLNTCIGFHNYKFFYQFMVLNLVSTVFFLVTISIYMMVYIPKSTSHWVNYIVAASLMGIEFIFNLSLLIFHTWLIGMNETTIEHYALNDYISGDHSFSHIFQEGPITTLADSTDRRVLNPYNLGAKQNWRQVFGSDPLDWLTASHSTLGNGMTFPKNYDEYEELL</sequence>
<accession>M1JIN8</accession>
<dbReference type="VEuPathDB" id="MicrosporidiaDB:M970_040170"/>
<gene>
    <name evidence="12" type="ORF">ECU04_0260</name>
</gene>
<protein>
    <recommendedName>
        <fullName evidence="10">Palmitoyltransferase</fullName>
        <ecNumber evidence="10">2.3.1.225</ecNumber>
    </recommendedName>
</protein>
<reference evidence="12" key="1">
    <citation type="journal article" date="2013" name="Eukaryot. Cell">
        <title>Extremely Reduced Levels of Heterozygosity in the Vertebrate Pathogen Encephalitozoon cuniculi.</title>
        <authorList>
            <person name="Selman M."/>
            <person name="Sak B."/>
            <person name="Kvac M."/>
            <person name="Farinelli L."/>
            <person name="Weiss L.M."/>
            <person name="Corradi N."/>
        </authorList>
    </citation>
    <scope>NUCLEOTIDE SEQUENCE</scope>
</reference>
<comment type="subcellular location">
    <subcellularLocation>
        <location evidence="1">Membrane</location>
        <topology evidence="1">Multi-pass membrane protein</topology>
    </subcellularLocation>
</comment>
<dbReference type="GO" id="GO:0005783">
    <property type="term" value="C:endoplasmic reticulum"/>
    <property type="evidence" value="ECO:0007669"/>
    <property type="project" value="TreeGrafter"/>
</dbReference>
<evidence type="ECO:0000313" key="12">
    <source>
        <dbReference type="EMBL" id="AGE95259.1"/>
    </source>
</evidence>
<evidence type="ECO:0000256" key="3">
    <source>
        <dbReference type="ARBA" id="ARBA00022692"/>
    </source>
</evidence>
<evidence type="ECO:0000256" key="10">
    <source>
        <dbReference type="RuleBase" id="RU079119"/>
    </source>
</evidence>
<keyword evidence="4 10" id="KW-1133">Transmembrane helix</keyword>
<evidence type="ECO:0000256" key="1">
    <source>
        <dbReference type="ARBA" id="ARBA00004141"/>
    </source>
</evidence>
<keyword evidence="3 10" id="KW-0812">Transmembrane</keyword>
<dbReference type="GO" id="GO:0016020">
    <property type="term" value="C:membrane"/>
    <property type="evidence" value="ECO:0007669"/>
    <property type="project" value="UniProtKB-SubCell"/>
</dbReference>
<feature type="domain" description="Palmitoyltransferase DHHC" evidence="11">
    <location>
        <begin position="111"/>
        <end position="228"/>
    </location>
</feature>
<feature type="transmembrane region" description="Helical" evidence="10">
    <location>
        <begin position="12"/>
        <end position="35"/>
    </location>
</feature>
<keyword evidence="7" id="KW-0449">Lipoprotein</keyword>
<feature type="transmembrane region" description="Helical" evidence="10">
    <location>
        <begin position="41"/>
        <end position="59"/>
    </location>
</feature>
<evidence type="ECO:0000256" key="9">
    <source>
        <dbReference type="ARBA" id="ARBA00048048"/>
    </source>
</evidence>
<organism evidence="12">
    <name type="scientific">Encephalitozoon cuniculi</name>
    <name type="common">Microsporidian parasite</name>
    <dbReference type="NCBI Taxonomy" id="6035"/>
    <lineage>
        <taxon>Eukaryota</taxon>
        <taxon>Fungi</taxon>
        <taxon>Fungi incertae sedis</taxon>
        <taxon>Microsporidia</taxon>
        <taxon>Unikaryonidae</taxon>
        <taxon>Encephalitozoon</taxon>
    </lineage>
</organism>
<dbReference type="VEuPathDB" id="MicrosporidiaDB:AEWD_040180"/>
<evidence type="ECO:0000256" key="5">
    <source>
        <dbReference type="ARBA" id="ARBA00023136"/>
    </source>
</evidence>
<dbReference type="EC" id="2.3.1.225" evidence="10"/>
<evidence type="ECO:0000256" key="4">
    <source>
        <dbReference type="ARBA" id="ARBA00022989"/>
    </source>
</evidence>
<dbReference type="OMA" id="CFVVMHI"/>
<dbReference type="PROSITE" id="PS50216">
    <property type="entry name" value="DHHC"/>
    <property type="match status" value="1"/>
</dbReference>
<evidence type="ECO:0000256" key="2">
    <source>
        <dbReference type="ARBA" id="ARBA00022679"/>
    </source>
</evidence>
<evidence type="ECO:0000256" key="8">
    <source>
        <dbReference type="ARBA" id="ARBA00023315"/>
    </source>
</evidence>
<proteinExistence type="inferred from homology"/>
<evidence type="ECO:0000256" key="6">
    <source>
        <dbReference type="ARBA" id="ARBA00023139"/>
    </source>
</evidence>
<dbReference type="GO" id="GO:0005794">
    <property type="term" value="C:Golgi apparatus"/>
    <property type="evidence" value="ECO:0007669"/>
    <property type="project" value="TreeGrafter"/>
</dbReference>
<dbReference type="VEuPathDB" id="MicrosporidiaDB:AEWR_040170"/>
<evidence type="ECO:0000256" key="7">
    <source>
        <dbReference type="ARBA" id="ARBA00023288"/>
    </source>
</evidence>
<feature type="transmembrane region" description="Helical" evidence="10">
    <location>
        <begin position="161"/>
        <end position="183"/>
    </location>
</feature>
<feature type="transmembrane region" description="Helical" evidence="10">
    <location>
        <begin position="189"/>
        <end position="212"/>
    </location>
</feature>
<dbReference type="InterPro" id="IPR039859">
    <property type="entry name" value="PFA4/ZDH16/20/ERF2-like"/>
</dbReference>
<dbReference type="Pfam" id="PF01529">
    <property type="entry name" value="DHHC"/>
    <property type="match status" value="1"/>
</dbReference>
<dbReference type="VEuPathDB" id="MicrosporidiaDB:ECU04_0260"/>
<dbReference type="PANTHER" id="PTHR22883">
    <property type="entry name" value="ZINC FINGER DHHC DOMAIN CONTAINING PROTEIN"/>
    <property type="match status" value="1"/>
</dbReference>
<name>M1JIN8_ENCCN</name>
<dbReference type="AlphaFoldDB" id="M1JIN8"/>
<comment type="domain">
    <text evidence="10">The DHHC domain is required for palmitoyltransferase activity.</text>
</comment>
<evidence type="ECO:0000259" key="11">
    <source>
        <dbReference type="Pfam" id="PF01529"/>
    </source>
</evidence>
<keyword evidence="5 10" id="KW-0472">Membrane</keyword>
<keyword evidence="8 10" id="KW-0012">Acyltransferase</keyword>
<keyword evidence="2 10" id="KW-0808">Transferase</keyword>
<dbReference type="VEuPathDB" id="MicrosporidiaDB:AEWQ_040170"/>
<comment type="similarity">
    <text evidence="10">Belongs to the DHHC palmitoyltransferase family.</text>
</comment>
<dbReference type="EMBL" id="KC513606">
    <property type="protein sequence ID" value="AGE95259.1"/>
    <property type="molecule type" value="Genomic_DNA"/>
</dbReference>